<feature type="domain" description="DUF5666" evidence="2">
    <location>
        <begin position="53"/>
        <end position="109"/>
    </location>
</feature>
<feature type="domain" description="DUF5666" evidence="2">
    <location>
        <begin position="344"/>
        <end position="407"/>
    </location>
</feature>
<organism evidence="3 4">
    <name type="scientific">Desulfuromonas versatilis</name>
    <dbReference type="NCBI Taxonomy" id="2802975"/>
    <lineage>
        <taxon>Bacteria</taxon>
        <taxon>Pseudomonadati</taxon>
        <taxon>Thermodesulfobacteriota</taxon>
        <taxon>Desulfuromonadia</taxon>
        <taxon>Desulfuromonadales</taxon>
        <taxon>Desulfuromonadaceae</taxon>
        <taxon>Desulfuromonas</taxon>
    </lineage>
</organism>
<evidence type="ECO:0000256" key="1">
    <source>
        <dbReference type="SAM" id="SignalP"/>
    </source>
</evidence>
<evidence type="ECO:0000313" key="3">
    <source>
        <dbReference type="EMBL" id="BCR06746.1"/>
    </source>
</evidence>
<feature type="domain" description="DUF5666" evidence="2">
    <location>
        <begin position="420"/>
        <end position="473"/>
    </location>
</feature>
<feature type="chain" id="PRO_5046293782" description="DUF5666 domain-containing protein" evidence="1">
    <location>
        <begin position="30"/>
        <end position="490"/>
    </location>
</feature>
<dbReference type="RefSeq" id="WP_221250128.1">
    <property type="nucleotide sequence ID" value="NZ_AP024355.1"/>
</dbReference>
<accession>A0ABM8I065</accession>
<feature type="domain" description="DUF5666" evidence="2">
    <location>
        <begin position="277"/>
        <end position="335"/>
    </location>
</feature>
<proteinExistence type="predicted"/>
<protein>
    <recommendedName>
        <fullName evidence="2">DUF5666 domain-containing protein</fullName>
    </recommendedName>
</protein>
<feature type="domain" description="DUF5666" evidence="2">
    <location>
        <begin position="207"/>
        <end position="262"/>
    </location>
</feature>
<dbReference type="Pfam" id="PF18914">
    <property type="entry name" value="DUF5666"/>
    <property type="match status" value="6"/>
</dbReference>
<sequence>MNAMVANIQRHLSLFALATALLFSGGLVAGCGGGGGGGGGGGPTSTTGVSSGTIQGFGSVIVNGVRFNTDNATFVIEGDDNPSQSDLREGMIVLIDGSFDDNGTTGTATLVTRGDDLEGPVASITETTPGLVKVLSILGHNVIVENGVTVFDDTPPVTYANLAVDQVLEISGHMAANGDIQATFIEKKAETSAAFLADPLQEFEILGTVSNLGASTFNINNLIIDFSGVTPRNGSLANGALVEVKGRSFDAGTNTLTATDVELKAGLGANIAKVELEGLIANLNTGAQTFTINGQLVNYSAATFRGGLEADLANGTKVEAEGSVNAAGTLNAVKVTFKESVRIEGNVAAVNAASFTMEGLGGITIEVDSGLTRLDNLAALGNLASGNEIKVRARQAAGGRLVATRLELINTQPANRTFLQGPVANINNPSFTILGVSVNTSTVNEFEIEDTLTNRAGFFAALNDGDIVKARADLPGLVWDQVEIELEDNN</sequence>
<dbReference type="EMBL" id="AP024355">
    <property type="protein sequence ID" value="BCR06746.1"/>
    <property type="molecule type" value="Genomic_DNA"/>
</dbReference>
<keyword evidence="4" id="KW-1185">Reference proteome</keyword>
<reference evidence="3 4" key="2">
    <citation type="journal article" date="2021" name="Int. J. Syst. Evol. Microbiol.">
        <title>Isolation and Polyphasic Characterization of Desulfuromonas versatilis sp. Nov., an Electrogenic Bacteria Capable of Versatile Metabolism Isolated from a Graphene Oxide-Reducing Enrichment Culture.</title>
        <authorList>
            <person name="Xie L."/>
            <person name="Yoshida N."/>
            <person name="Ishii S."/>
            <person name="Meng L."/>
        </authorList>
    </citation>
    <scope>NUCLEOTIDE SEQUENCE [LARGE SCALE GENOMIC DNA]</scope>
    <source>
        <strain evidence="3 4">NIT-T3</strain>
    </source>
</reference>
<gene>
    <name evidence="3" type="ORF">DESUT3_38150</name>
</gene>
<reference evidence="3 4" key="1">
    <citation type="journal article" date="2016" name="C (Basel)">
        <title>Selective Growth of and Electricity Production by Marine Exoelectrogenic Bacteria in Self-Aggregated Hydrogel of Microbially Reduced Graphene Oxide.</title>
        <authorList>
            <person name="Yoshida N."/>
            <person name="Goto Y."/>
            <person name="Miyata Y."/>
        </authorList>
    </citation>
    <scope>NUCLEOTIDE SEQUENCE [LARGE SCALE GENOMIC DNA]</scope>
    <source>
        <strain evidence="3 4">NIT-T3</strain>
    </source>
</reference>
<keyword evidence="1" id="KW-0732">Signal</keyword>
<feature type="domain" description="DUF5666" evidence="2">
    <location>
        <begin position="118"/>
        <end position="186"/>
    </location>
</feature>
<evidence type="ECO:0000259" key="2">
    <source>
        <dbReference type="Pfam" id="PF18914"/>
    </source>
</evidence>
<dbReference type="Proteomes" id="UP001319827">
    <property type="component" value="Chromosome"/>
</dbReference>
<name>A0ABM8I065_9BACT</name>
<dbReference type="InterPro" id="IPR043724">
    <property type="entry name" value="DUF5666"/>
</dbReference>
<feature type="signal peptide" evidence="1">
    <location>
        <begin position="1"/>
        <end position="29"/>
    </location>
</feature>
<evidence type="ECO:0000313" key="4">
    <source>
        <dbReference type="Proteomes" id="UP001319827"/>
    </source>
</evidence>